<evidence type="ECO:0000256" key="6">
    <source>
        <dbReference type="ARBA" id="ARBA00022525"/>
    </source>
</evidence>
<dbReference type="PROSITE" id="PS51782">
    <property type="entry name" value="LYSM"/>
    <property type="match status" value="1"/>
</dbReference>
<keyword evidence="14" id="KW-0119">Carbohydrate metabolism</keyword>
<dbReference type="InterPro" id="IPR001579">
    <property type="entry name" value="Glyco_hydro_18_chit_AS"/>
</dbReference>
<dbReference type="KEGG" id="cthr:CTHT_0012900"/>
<evidence type="ECO:0000256" key="16">
    <source>
        <dbReference type="ARBA" id="ARBA00023295"/>
    </source>
</evidence>
<keyword evidence="9 21" id="KW-0732">Signal</keyword>
<proteinExistence type="inferred from homology"/>
<dbReference type="GO" id="GO:0006032">
    <property type="term" value="P:chitin catabolic process"/>
    <property type="evidence" value="ECO:0007669"/>
    <property type="project" value="UniProtKB-KW"/>
</dbReference>
<dbReference type="GO" id="GO:0005886">
    <property type="term" value="C:plasma membrane"/>
    <property type="evidence" value="ECO:0007669"/>
    <property type="project" value="UniProtKB-SubCell"/>
</dbReference>
<dbReference type="GO" id="GO:0008061">
    <property type="term" value="F:chitin binding"/>
    <property type="evidence" value="ECO:0007669"/>
    <property type="project" value="UniProtKB-KW"/>
</dbReference>
<evidence type="ECO:0000256" key="13">
    <source>
        <dbReference type="ARBA" id="ARBA00023180"/>
    </source>
</evidence>
<dbReference type="CDD" id="cd00118">
    <property type="entry name" value="LysM"/>
    <property type="match status" value="1"/>
</dbReference>
<dbReference type="EMBL" id="GL988039">
    <property type="protein sequence ID" value="EGS22814.1"/>
    <property type="molecule type" value="Genomic_DNA"/>
</dbReference>
<evidence type="ECO:0000256" key="15">
    <source>
        <dbReference type="ARBA" id="ARBA00023288"/>
    </source>
</evidence>
<dbReference type="InterPro" id="IPR036779">
    <property type="entry name" value="LysM_dom_sf"/>
</dbReference>
<dbReference type="SUPFAM" id="SSF51445">
    <property type="entry name" value="(Trans)glycosidases"/>
    <property type="match status" value="1"/>
</dbReference>
<dbReference type="Gene3D" id="3.20.20.80">
    <property type="entry name" value="Glycosidases"/>
    <property type="match status" value="1"/>
</dbReference>
<evidence type="ECO:0000256" key="4">
    <source>
        <dbReference type="ARBA" id="ARBA00012729"/>
    </source>
</evidence>
<sequence>MFTRSVAVAALAALPALATPAVNVYWGQAGNVRLRDFCDQDGFDYVTIGFVNQSPENDPSGLGYPGTNFGSHCISAYYKNDKGDNSPLLKECGLISADIRHCQKKGKKVLLSIGGVYSSPGADYSISNAQAGQEFADFVWNAFGPYNPQWTLAGKPRPFDDYYEGADEGEEYFVFDGFDFDIEHKFADPSGYIAMVQRLRELAASDSSGKKYLITAAPECPLNDEWAKMKPIIASCEFDALFVQFYNNPQCHGNNINFDAWASWLETTKSKNAKIFIGLPGSATAASGYLDPEDAVTQINKYKNKEAFGGVMVWDAYYGSEVKYGKTFYKYIRDSLIPPATTTTSSVLPTATPVCVKSYTVKSGDYCYDIANRYGLDFHELLEYNNFDAECRIEIGQVLCVRVGYPSPASTTTIISSSASASATSVTSTSTVSTGTTTSTSVTSSSSTTSATSSSSTTSTTSSSTSTSSSSSVASSTSAIETTSSTSTSTVSTTTTDDIVYPTDDATSTQTTASDSEEFATNTSKNAATVTESSATTTSTDTALPATDDPVTSTSISSTATLAPDVSSTTSSAGAGSTPTDDDDDEEGDDEEYCDDETSTTETLPSATQTLVPGVSTSTASSTGAVETTTSDSAVVTVSDEPTTTGFVEPTGITSDEPAETASGESTATASGDPIITASQSYTTSTIYATTTYTVTSCEASVTDCPARVVTETIAISTTVCPVTPTGSETSAIETVSSETIAPKTNELPAGWTTSTIYSTKTYVITSCPVTVTDCPSKIGQVTTEVVAVTTTVCPISEVSSSAVVTESLAIPTAVATKGVEDESEVDTTSTVSVTATSFTTITVSSSTDSVGTDTVKPVPIYPTPSAGIPHASSAPGPVTTFPVTAGASRNVVVFGLPAVLAALFFAV</sequence>
<dbReference type="SMART" id="SM00257">
    <property type="entry name" value="LysM"/>
    <property type="match status" value="1"/>
</dbReference>
<dbReference type="GeneID" id="18255328"/>
<dbReference type="GO" id="GO:0008843">
    <property type="term" value="F:endochitinase activity"/>
    <property type="evidence" value="ECO:0007669"/>
    <property type="project" value="UniProtKB-EC"/>
</dbReference>
<dbReference type="InterPro" id="IPR045321">
    <property type="entry name" value="Cts1-like"/>
</dbReference>
<evidence type="ECO:0000259" key="22">
    <source>
        <dbReference type="PROSITE" id="PS51782"/>
    </source>
</evidence>
<dbReference type="InterPro" id="IPR018392">
    <property type="entry name" value="LysM"/>
</dbReference>
<evidence type="ECO:0000256" key="7">
    <source>
        <dbReference type="ARBA" id="ARBA00022622"/>
    </source>
</evidence>
<feature type="compositionally biased region" description="Low complexity" evidence="20">
    <location>
        <begin position="660"/>
        <end position="672"/>
    </location>
</feature>
<evidence type="ECO:0000256" key="9">
    <source>
        <dbReference type="ARBA" id="ARBA00022729"/>
    </source>
</evidence>
<keyword evidence="25" id="KW-1185">Reference proteome</keyword>
<dbReference type="PANTHER" id="PTHR45708">
    <property type="entry name" value="ENDOCHITINASE"/>
    <property type="match status" value="1"/>
</dbReference>
<evidence type="ECO:0000256" key="5">
    <source>
        <dbReference type="ARBA" id="ARBA00022475"/>
    </source>
</evidence>
<dbReference type="GO" id="GO:0000272">
    <property type="term" value="P:polysaccharide catabolic process"/>
    <property type="evidence" value="ECO:0007669"/>
    <property type="project" value="UniProtKB-KW"/>
</dbReference>
<dbReference type="GO" id="GO:0005576">
    <property type="term" value="C:extracellular region"/>
    <property type="evidence" value="ECO:0007669"/>
    <property type="project" value="UniProtKB-SubCell"/>
</dbReference>
<keyword evidence="12" id="KW-0472">Membrane</keyword>
<keyword evidence="5" id="KW-1003">Cell membrane</keyword>
<dbReference type="PROSITE" id="PS51910">
    <property type="entry name" value="GH18_2"/>
    <property type="match status" value="1"/>
</dbReference>
<feature type="region of interest" description="Disordered" evidence="20">
    <location>
        <begin position="426"/>
        <end position="672"/>
    </location>
</feature>
<dbReference type="OMA" id="NGPYIAM"/>
<dbReference type="eggNOG" id="KOG4701">
    <property type="taxonomic scope" value="Eukaryota"/>
</dbReference>
<evidence type="ECO:0000256" key="21">
    <source>
        <dbReference type="SAM" id="SignalP"/>
    </source>
</evidence>
<dbReference type="SUPFAM" id="SSF54106">
    <property type="entry name" value="LysM domain"/>
    <property type="match status" value="1"/>
</dbReference>
<keyword evidence="16 19" id="KW-0326">Glycosidase</keyword>
<keyword evidence="17" id="KW-0624">Polysaccharide degradation</keyword>
<dbReference type="STRING" id="759272.G0S1A4"/>
<protein>
    <recommendedName>
        <fullName evidence="4">chitinase</fullName>
        <ecNumber evidence="4">3.2.1.14</ecNumber>
    </recommendedName>
</protein>
<feature type="compositionally biased region" description="Polar residues" evidence="20">
    <location>
        <begin position="600"/>
        <end position="611"/>
    </location>
</feature>
<comment type="catalytic activity">
    <reaction evidence="1">
        <text>Random endo-hydrolysis of N-acetyl-beta-D-glucosaminide (1-&gt;4)-beta-linkages in chitin and chitodextrins.</text>
        <dbReference type="EC" id="3.2.1.14"/>
    </reaction>
</comment>
<comment type="similarity">
    <text evidence="18">Belongs to the glycosyl hydrolase 18 family. Chitinase class III subfamily.</text>
</comment>
<dbReference type="PANTHER" id="PTHR45708:SF47">
    <property type="entry name" value="ENDOCHITINASE A"/>
    <property type="match status" value="1"/>
</dbReference>
<feature type="compositionally biased region" description="Low complexity" evidence="20">
    <location>
        <begin position="527"/>
        <end position="578"/>
    </location>
</feature>
<evidence type="ECO:0000256" key="2">
    <source>
        <dbReference type="ARBA" id="ARBA00004609"/>
    </source>
</evidence>
<feature type="compositionally biased region" description="Low complexity" evidence="20">
    <location>
        <begin position="503"/>
        <end position="514"/>
    </location>
</feature>
<reference evidence="24 25" key="1">
    <citation type="journal article" date="2011" name="Cell">
        <title>Insight into structure and assembly of the nuclear pore complex by utilizing the genome of a eukaryotic thermophile.</title>
        <authorList>
            <person name="Amlacher S."/>
            <person name="Sarges P."/>
            <person name="Flemming D."/>
            <person name="van Noort V."/>
            <person name="Kunze R."/>
            <person name="Devos D.P."/>
            <person name="Arumugam M."/>
            <person name="Bork P."/>
            <person name="Hurt E."/>
        </authorList>
    </citation>
    <scope>NUCLEOTIDE SEQUENCE [LARGE SCALE GENOMIC DNA]</scope>
    <source>
        <strain evidence="25">DSM 1495 / CBS 144.50 / IMI 039719</strain>
    </source>
</reference>
<keyword evidence="7" id="KW-0336">GPI-anchor</keyword>
<evidence type="ECO:0000256" key="17">
    <source>
        <dbReference type="ARBA" id="ARBA00023326"/>
    </source>
</evidence>
<feature type="compositionally biased region" description="Acidic residues" evidence="20">
    <location>
        <begin position="580"/>
        <end position="599"/>
    </location>
</feature>
<feature type="domain" description="LysM" evidence="22">
    <location>
        <begin position="357"/>
        <end position="401"/>
    </location>
</feature>
<keyword evidence="13" id="KW-0325">Glycoprotein</keyword>
<evidence type="ECO:0000256" key="19">
    <source>
        <dbReference type="RuleBase" id="RU000489"/>
    </source>
</evidence>
<feature type="chain" id="PRO_5003408821" description="chitinase" evidence="21">
    <location>
        <begin position="19"/>
        <end position="908"/>
    </location>
</feature>
<feature type="domain" description="GH18" evidence="23">
    <location>
        <begin position="20"/>
        <end position="335"/>
    </location>
</feature>
<dbReference type="OrthoDB" id="6020543at2759"/>
<dbReference type="Pfam" id="PF01476">
    <property type="entry name" value="LysM"/>
    <property type="match status" value="1"/>
</dbReference>
<dbReference type="Proteomes" id="UP000008066">
    <property type="component" value="Unassembled WGS sequence"/>
</dbReference>
<dbReference type="GO" id="GO:0098552">
    <property type="term" value="C:side of membrane"/>
    <property type="evidence" value="ECO:0007669"/>
    <property type="project" value="UniProtKB-KW"/>
</dbReference>
<feature type="signal peptide" evidence="21">
    <location>
        <begin position="1"/>
        <end position="18"/>
    </location>
</feature>
<keyword evidence="8" id="KW-0147">Chitin-binding</keyword>
<keyword evidence="6" id="KW-0964">Secreted</keyword>
<dbReference type="HOGENOM" id="CLU_007818_8_0_1"/>
<evidence type="ECO:0000256" key="3">
    <source>
        <dbReference type="ARBA" id="ARBA00004613"/>
    </source>
</evidence>
<evidence type="ECO:0000256" key="20">
    <source>
        <dbReference type="SAM" id="MobiDB-lite"/>
    </source>
</evidence>
<dbReference type="CDD" id="cd02877">
    <property type="entry name" value="GH18_hevamine_XipI_class_III"/>
    <property type="match status" value="1"/>
</dbReference>
<evidence type="ECO:0000256" key="14">
    <source>
        <dbReference type="ARBA" id="ARBA00023277"/>
    </source>
</evidence>
<organism evidence="25">
    <name type="scientific">Chaetomium thermophilum (strain DSM 1495 / CBS 144.50 / IMI 039719)</name>
    <name type="common">Thermochaetoides thermophila</name>
    <dbReference type="NCBI Taxonomy" id="759272"/>
    <lineage>
        <taxon>Eukaryota</taxon>
        <taxon>Fungi</taxon>
        <taxon>Dikarya</taxon>
        <taxon>Ascomycota</taxon>
        <taxon>Pezizomycotina</taxon>
        <taxon>Sordariomycetes</taxon>
        <taxon>Sordariomycetidae</taxon>
        <taxon>Sordariales</taxon>
        <taxon>Chaetomiaceae</taxon>
        <taxon>Thermochaetoides</taxon>
    </lineage>
</organism>
<evidence type="ECO:0000256" key="18">
    <source>
        <dbReference type="ARBA" id="ARBA00025727"/>
    </source>
</evidence>
<dbReference type="InterPro" id="IPR001223">
    <property type="entry name" value="Glyco_hydro18_cat"/>
</dbReference>
<dbReference type="PROSITE" id="PS01095">
    <property type="entry name" value="GH18_1"/>
    <property type="match status" value="1"/>
</dbReference>
<dbReference type="AlphaFoldDB" id="G0S1A4"/>
<evidence type="ECO:0000256" key="12">
    <source>
        <dbReference type="ARBA" id="ARBA00023136"/>
    </source>
</evidence>
<evidence type="ECO:0000256" key="11">
    <source>
        <dbReference type="ARBA" id="ARBA00023024"/>
    </source>
</evidence>
<keyword evidence="11" id="KW-0146">Chitin degradation</keyword>
<dbReference type="RefSeq" id="XP_006691806.1">
    <property type="nucleotide sequence ID" value="XM_006691743.1"/>
</dbReference>
<evidence type="ECO:0000259" key="23">
    <source>
        <dbReference type="PROSITE" id="PS51910"/>
    </source>
</evidence>
<dbReference type="EC" id="3.2.1.14" evidence="4"/>
<name>G0S1A4_CHATD</name>
<dbReference type="InterPro" id="IPR017853">
    <property type="entry name" value="GH"/>
</dbReference>
<dbReference type="Gene3D" id="3.10.350.10">
    <property type="entry name" value="LysM domain"/>
    <property type="match status" value="1"/>
</dbReference>
<evidence type="ECO:0000313" key="25">
    <source>
        <dbReference type="Proteomes" id="UP000008066"/>
    </source>
</evidence>
<evidence type="ECO:0000256" key="10">
    <source>
        <dbReference type="ARBA" id="ARBA00022801"/>
    </source>
</evidence>
<feature type="compositionally biased region" description="Low complexity" evidence="20">
    <location>
        <begin position="614"/>
        <end position="641"/>
    </location>
</feature>
<accession>G0S1A4</accession>
<dbReference type="Pfam" id="PF00704">
    <property type="entry name" value="Glyco_hydro_18"/>
    <property type="match status" value="1"/>
</dbReference>
<feature type="compositionally biased region" description="Low complexity" evidence="20">
    <location>
        <begin position="426"/>
        <end position="496"/>
    </location>
</feature>
<evidence type="ECO:0000313" key="24">
    <source>
        <dbReference type="EMBL" id="EGS22814.1"/>
    </source>
</evidence>
<gene>
    <name evidence="24" type="ORF">CTHT_0012900</name>
</gene>
<dbReference type="InterPro" id="IPR050542">
    <property type="entry name" value="Glycosyl_Hydrlase18_Chitinase"/>
</dbReference>
<keyword evidence="10 19" id="KW-0378">Hydrolase</keyword>
<evidence type="ECO:0000256" key="8">
    <source>
        <dbReference type="ARBA" id="ARBA00022669"/>
    </source>
</evidence>
<keyword evidence="15" id="KW-0449">Lipoprotein</keyword>
<comment type="subcellular location">
    <subcellularLocation>
        <location evidence="2">Cell membrane</location>
        <topology evidence="2">Lipid-anchor</topology>
        <topology evidence="2">GPI-anchor</topology>
    </subcellularLocation>
    <subcellularLocation>
        <location evidence="3">Secreted</location>
    </subcellularLocation>
</comment>
<evidence type="ECO:0000256" key="1">
    <source>
        <dbReference type="ARBA" id="ARBA00000822"/>
    </source>
</evidence>